<reference evidence="2 3" key="1">
    <citation type="submission" date="2018-10" db="EMBL/GenBank/DDBJ databases">
        <title>A high-quality apple genome assembly.</title>
        <authorList>
            <person name="Hu J."/>
        </authorList>
    </citation>
    <scope>NUCLEOTIDE SEQUENCE [LARGE SCALE GENOMIC DNA]</scope>
    <source>
        <strain evidence="3">cv. HFTH1</strain>
        <tissue evidence="2">Young leaf</tissue>
    </source>
</reference>
<keyword evidence="3" id="KW-1185">Reference proteome</keyword>
<gene>
    <name evidence="2" type="ORF">DVH24_016550</name>
</gene>
<feature type="compositionally biased region" description="Basic and acidic residues" evidence="1">
    <location>
        <begin position="1"/>
        <end position="18"/>
    </location>
</feature>
<dbReference type="Proteomes" id="UP000290289">
    <property type="component" value="Chromosome 15"/>
</dbReference>
<feature type="compositionally biased region" description="Basic and acidic residues" evidence="1">
    <location>
        <begin position="65"/>
        <end position="79"/>
    </location>
</feature>
<evidence type="ECO:0000256" key="1">
    <source>
        <dbReference type="SAM" id="MobiDB-lite"/>
    </source>
</evidence>
<evidence type="ECO:0000313" key="3">
    <source>
        <dbReference type="Proteomes" id="UP000290289"/>
    </source>
</evidence>
<feature type="compositionally biased region" description="Basic residues" evidence="1">
    <location>
        <begin position="19"/>
        <end position="36"/>
    </location>
</feature>
<dbReference type="EMBL" id="RDQH01000341">
    <property type="protein sequence ID" value="RXH73728.1"/>
    <property type="molecule type" value="Genomic_DNA"/>
</dbReference>
<name>A0A498HQB1_MALDO</name>
<protein>
    <submittedName>
        <fullName evidence="2">Uncharacterized protein</fullName>
    </submittedName>
</protein>
<evidence type="ECO:0000313" key="2">
    <source>
        <dbReference type="EMBL" id="RXH73728.1"/>
    </source>
</evidence>
<proteinExistence type="predicted"/>
<accession>A0A498HQB1</accession>
<feature type="compositionally biased region" description="Basic and acidic residues" evidence="1">
    <location>
        <begin position="47"/>
        <end position="56"/>
    </location>
</feature>
<dbReference type="AlphaFoldDB" id="A0A498HQB1"/>
<feature type="region of interest" description="Disordered" evidence="1">
    <location>
        <begin position="1"/>
        <end position="79"/>
    </location>
</feature>
<comment type="caution">
    <text evidence="2">The sequence shown here is derived from an EMBL/GenBank/DDBJ whole genome shotgun (WGS) entry which is preliminary data.</text>
</comment>
<sequence>MKEDEKHQEKKIEEEKEKRRTKQRRGKRRKRKKKRKSDNLLQPKLESAPKKVDKLKTLTKGGKKTLTEEKRSLTEGEKA</sequence>
<organism evidence="2 3">
    <name type="scientific">Malus domestica</name>
    <name type="common">Apple</name>
    <name type="synonym">Pyrus malus</name>
    <dbReference type="NCBI Taxonomy" id="3750"/>
    <lineage>
        <taxon>Eukaryota</taxon>
        <taxon>Viridiplantae</taxon>
        <taxon>Streptophyta</taxon>
        <taxon>Embryophyta</taxon>
        <taxon>Tracheophyta</taxon>
        <taxon>Spermatophyta</taxon>
        <taxon>Magnoliopsida</taxon>
        <taxon>eudicotyledons</taxon>
        <taxon>Gunneridae</taxon>
        <taxon>Pentapetalae</taxon>
        <taxon>rosids</taxon>
        <taxon>fabids</taxon>
        <taxon>Rosales</taxon>
        <taxon>Rosaceae</taxon>
        <taxon>Amygdaloideae</taxon>
        <taxon>Maleae</taxon>
        <taxon>Malus</taxon>
    </lineage>
</organism>